<proteinExistence type="predicted"/>
<dbReference type="Proteomes" id="UP000037397">
    <property type="component" value="Unassembled WGS sequence"/>
</dbReference>
<organism evidence="2 3">
    <name type="scientific">Luteipulveratus halotolerans</name>
    <dbReference type="NCBI Taxonomy" id="1631356"/>
    <lineage>
        <taxon>Bacteria</taxon>
        <taxon>Bacillati</taxon>
        <taxon>Actinomycetota</taxon>
        <taxon>Actinomycetes</taxon>
        <taxon>Micrococcales</taxon>
        <taxon>Dermacoccaceae</taxon>
        <taxon>Luteipulveratus</taxon>
    </lineage>
</organism>
<evidence type="ECO:0000313" key="3">
    <source>
        <dbReference type="Proteomes" id="UP000037397"/>
    </source>
</evidence>
<dbReference type="STRING" id="1631356.VV01_00035"/>
<keyword evidence="3" id="KW-1185">Reference proteome</keyword>
<protein>
    <submittedName>
        <fullName evidence="2">Uncharacterized protein</fullName>
    </submittedName>
</protein>
<sequence>MKAMAAAQGVSVPRLYERALWTGDAVAAERMSAIYSEVFGARRGIAMALSNVNQIAKVANSTGEVQLAQLLAVMEYLERQYEHFNAVLAQLPGGESPIVTKYENPRYLIEREQERDQ</sequence>
<dbReference type="AlphaFoldDB" id="A0A0L6CQ89"/>
<evidence type="ECO:0000313" key="1">
    <source>
        <dbReference type="EMBL" id="KNX39665.1"/>
    </source>
</evidence>
<evidence type="ECO:0000313" key="2">
    <source>
        <dbReference type="EMBL" id="KNX39708.1"/>
    </source>
</evidence>
<comment type="caution">
    <text evidence="2">The sequence shown here is derived from an EMBL/GenBank/DDBJ whole genome shotgun (WGS) entry which is preliminary data.</text>
</comment>
<reference evidence="2" key="1">
    <citation type="submission" date="2015-03" db="EMBL/GenBank/DDBJ databases">
        <title>Emergence of plasmid-mediated VIM-4 carbapenemase in Citrobacter freundii, co-harbouring armA, CTX-M-3, TEM-1 and QnrB at a cancer centre in Bulgaria.</title>
        <authorList>
            <person name="Sabtcheva S.D."/>
            <person name="Ivanov I.N."/>
        </authorList>
    </citation>
    <scope>NUCLEOTIDE SEQUENCE</scope>
    <source>
        <strain evidence="2">C296001</strain>
    </source>
</reference>
<dbReference type="EMBL" id="LAIR01000001">
    <property type="protein sequence ID" value="KNX39665.1"/>
    <property type="molecule type" value="Genomic_DNA"/>
</dbReference>
<gene>
    <name evidence="1" type="ORF">VV01_00035</name>
    <name evidence="2" type="ORF">VV01_00290</name>
</gene>
<name>A0A0L6CQ89_9MICO</name>
<reference evidence="3" key="2">
    <citation type="submission" date="2015-03" db="EMBL/GenBank/DDBJ databases">
        <title>Luteipulveratus halotolerans sp. nov., a novel actinobacterium (Dermacoccaceae) from Sarawak, Malaysia.</title>
        <authorList>
            <person name="Juboi H."/>
            <person name="Basik A."/>
            <person name="Shamsul S.S."/>
            <person name="Arnold P."/>
            <person name="Schmitt E.K."/>
            <person name="Sanglier J.-J."/>
            <person name="Yeo T."/>
        </authorList>
    </citation>
    <scope>NUCLEOTIDE SEQUENCE [LARGE SCALE GENOMIC DNA]</scope>
    <source>
        <strain evidence="3">C296001</strain>
    </source>
</reference>
<dbReference type="EMBL" id="LAIR01000001">
    <property type="protein sequence ID" value="KNX39708.1"/>
    <property type="molecule type" value="Genomic_DNA"/>
</dbReference>
<accession>A0A0L6CQ89</accession>